<keyword evidence="2" id="KW-1185">Reference proteome</keyword>
<comment type="caution">
    <text evidence="1">The sequence shown here is derived from an EMBL/GenBank/DDBJ whole genome shotgun (WGS) entry which is preliminary data.</text>
</comment>
<reference evidence="1 2" key="1">
    <citation type="journal article" date="2010" name="Syst. Appl. Microbiol.">
        <title>Four new species of Chryseobacterium from the rhizosphere of coastal sand dune plants, Chryseobacterium elymi sp. nov., Chryseobacterium hagamense sp. nov., Chryseobacterium lathyri sp. nov. and Chryseobacterium rhizosphaerae sp. nov.</title>
        <authorList>
            <person name="Cho S.H."/>
            <person name="Lee K.S."/>
            <person name="Shin D.S."/>
            <person name="Han J.H."/>
            <person name="Park K.S."/>
            <person name="Lee C.H."/>
            <person name="Park K.H."/>
            <person name="Kim S.B."/>
        </authorList>
    </citation>
    <scope>NUCLEOTIDE SEQUENCE [LARGE SCALE GENOMIC DNA]</scope>
    <source>
        <strain evidence="1 2">KCTC 22547</strain>
    </source>
</reference>
<dbReference type="EMBL" id="QNUH01000011">
    <property type="protein sequence ID" value="REC76494.1"/>
    <property type="molecule type" value="Genomic_DNA"/>
</dbReference>
<gene>
    <name evidence="1" type="ORF">DRF60_14120</name>
</gene>
<dbReference type="SUPFAM" id="SSF48295">
    <property type="entry name" value="TrpR-like"/>
    <property type="match status" value="1"/>
</dbReference>
<evidence type="ECO:0000313" key="1">
    <source>
        <dbReference type="EMBL" id="REC76494.1"/>
    </source>
</evidence>
<dbReference type="InterPro" id="IPR010921">
    <property type="entry name" value="Trp_repressor/repl_initiator"/>
</dbReference>
<dbReference type="GO" id="GO:0043565">
    <property type="term" value="F:sequence-specific DNA binding"/>
    <property type="evidence" value="ECO:0007669"/>
    <property type="project" value="InterPro"/>
</dbReference>
<dbReference type="OrthoDB" id="1260127at2"/>
<accession>A0A3D9DES0</accession>
<name>A0A3D9DES0_9FLAO</name>
<evidence type="ECO:0000313" key="2">
    <source>
        <dbReference type="Proteomes" id="UP000257030"/>
    </source>
</evidence>
<proteinExistence type="predicted"/>
<protein>
    <submittedName>
        <fullName evidence="1">Helix-turn-helix domain-containing protein</fullName>
    </submittedName>
</protein>
<organism evidence="1 2">
    <name type="scientific">Chryseobacterium elymi</name>
    <dbReference type="NCBI Taxonomy" id="395936"/>
    <lineage>
        <taxon>Bacteria</taxon>
        <taxon>Pseudomonadati</taxon>
        <taxon>Bacteroidota</taxon>
        <taxon>Flavobacteriia</taxon>
        <taxon>Flavobacteriales</taxon>
        <taxon>Weeksellaceae</taxon>
        <taxon>Chryseobacterium group</taxon>
        <taxon>Chryseobacterium</taxon>
    </lineage>
</organism>
<dbReference type="Proteomes" id="UP000257030">
    <property type="component" value="Unassembled WGS sequence"/>
</dbReference>
<dbReference type="AlphaFoldDB" id="A0A3D9DES0"/>
<dbReference type="RefSeq" id="WP_116012664.1">
    <property type="nucleotide sequence ID" value="NZ_QNUH01000011.1"/>
</dbReference>
<sequence length="107" mass="12819">MKNNIPNYKRIYTDLINEKYPDRKEACKNILSKKTLSILDVIACSSILTDKEDKNTFIFNQKHRFYDKQTILEILNYQKKYGYNNAQLARHFKLSRNTVANWKKKLI</sequence>